<accession>A0A2R6CB82</accession>
<gene>
    <name evidence="9" type="ORF">B9Q04_07275</name>
</gene>
<feature type="transmembrane region" description="Helical" evidence="7">
    <location>
        <begin position="242"/>
        <end position="263"/>
    </location>
</feature>
<feature type="transmembrane region" description="Helical" evidence="7">
    <location>
        <begin position="9"/>
        <end position="30"/>
    </location>
</feature>
<dbReference type="AlphaFoldDB" id="A0A2R6CB82"/>
<evidence type="ECO:0000256" key="1">
    <source>
        <dbReference type="ARBA" id="ARBA00004651"/>
    </source>
</evidence>
<evidence type="ECO:0000256" key="7">
    <source>
        <dbReference type="RuleBase" id="RU363032"/>
    </source>
</evidence>
<reference evidence="9 10" key="1">
    <citation type="submission" date="2017-04" db="EMBL/GenBank/DDBJ databases">
        <title>Novel microbial lineages endemic to geothermal iron-oxide mats fill important gaps in the evolutionary history of Archaea.</title>
        <authorList>
            <person name="Jay Z.J."/>
            <person name="Beam J.P."/>
            <person name="Dlakic M."/>
            <person name="Rusch D.B."/>
            <person name="Kozubal M.A."/>
            <person name="Inskeep W.P."/>
        </authorList>
    </citation>
    <scope>NUCLEOTIDE SEQUENCE [LARGE SCALE GENOMIC DNA]</scope>
    <source>
        <strain evidence="9">BE_D</strain>
    </source>
</reference>
<dbReference type="InterPro" id="IPR035906">
    <property type="entry name" value="MetI-like_sf"/>
</dbReference>
<dbReference type="GO" id="GO:0055085">
    <property type="term" value="P:transmembrane transport"/>
    <property type="evidence" value="ECO:0007669"/>
    <property type="project" value="InterPro"/>
</dbReference>
<evidence type="ECO:0000313" key="10">
    <source>
        <dbReference type="Proteomes" id="UP000242015"/>
    </source>
</evidence>
<comment type="caution">
    <text evidence="9">The sequence shown here is derived from an EMBL/GenBank/DDBJ whole genome shotgun (WGS) entry which is preliminary data.</text>
</comment>
<dbReference type="InterPro" id="IPR045621">
    <property type="entry name" value="BPD_transp_1_N"/>
</dbReference>
<keyword evidence="2 7" id="KW-0813">Transport</keyword>
<dbReference type="Pfam" id="PF19300">
    <property type="entry name" value="BPD_transp_1_N"/>
    <property type="match status" value="1"/>
</dbReference>
<dbReference type="CDD" id="cd06261">
    <property type="entry name" value="TM_PBP2"/>
    <property type="match status" value="1"/>
</dbReference>
<evidence type="ECO:0000256" key="2">
    <source>
        <dbReference type="ARBA" id="ARBA00022448"/>
    </source>
</evidence>
<dbReference type="Proteomes" id="UP000242015">
    <property type="component" value="Unassembled WGS sequence"/>
</dbReference>
<sequence>MGRYIAKRALTSIITFFAVLVLTFILFRLLPGNPVLLLFRNPQLTQQQIAQLSAQFGLNRPLYEQFILFIVNVFRGNWGLSFYYRVPVTQVLFPALLNSIILILPSTILAILIGVGLGVLSGWKRNTLTDMAVLSSSLVLYAIPTFWLGILFIMLAVRIGGIPVSGMLSIGVTFNSPLQYLGNLLRHLLLPMITLTLVTLGQFSIIMRTSVINELTEDYVVAAYAKGMSESRLIRKHVVPNALLPTVSIIAISIGTVVAGAVLTETVFSWPGVGTLIYDSIARRDYPVLQGAFLIVALSVIISNFIADLVYAYLDPRVKYS</sequence>
<evidence type="ECO:0000256" key="3">
    <source>
        <dbReference type="ARBA" id="ARBA00022475"/>
    </source>
</evidence>
<feature type="domain" description="ABC transmembrane type-1" evidence="8">
    <location>
        <begin position="96"/>
        <end position="307"/>
    </location>
</feature>
<keyword evidence="5 7" id="KW-1133">Transmembrane helix</keyword>
<comment type="similarity">
    <text evidence="7">Belongs to the binding-protein-dependent transport system permease family.</text>
</comment>
<dbReference type="PROSITE" id="PS50928">
    <property type="entry name" value="ABC_TM1"/>
    <property type="match status" value="1"/>
</dbReference>
<comment type="subcellular location">
    <subcellularLocation>
        <location evidence="1 7">Cell membrane</location>
        <topology evidence="1 7">Multi-pass membrane protein</topology>
    </subcellularLocation>
</comment>
<evidence type="ECO:0000256" key="4">
    <source>
        <dbReference type="ARBA" id="ARBA00022692"/>
    </source>
</evidence>
<dbReference type="PANTHER" id="PTHR43376:SF1">
    <property type="entry name" value="OLIGOPEPTIDE TRANSPORT SYSTEM PERMEASE PROTEIN"/>
    <property type="match status" value="1"/>
</dbReference>
<proteinExistence type="inferred from homology"/>
<evidence type="ECO:0000256" key="6">
    <source>
        <dbReference type="ARBA" id="ARBA00023136"/>
    </source>
</evidence>
<dbReference type="GO" id="GO:0005886">
    <property type="term" value="C:plasma membrane"/>
    <property type="evidence" value="ECO:0007669"/>
    <property type="project" value="UniProtKB-SubCell"/>
</dbReference>
<keyword evidence="3" id="KW-1003">Cell membrane</keyword>
<keyword evidence="6 7" id="KW-0472">Membrane</keyword>
<protein>
    <submittedName>
        <fullName evidence="9">Peptide ABC transporter permease</fullName>
    </submittedName>
</protein>
<feature type="transmembrane region" description="Helical" evidence="7">
    <location>
        <begin position="138"/>
        <end position="157"/>
    </location>
</feature>
<feature type="transmembrane region" description="Helical" evidence="7">
    <location>
        <begin position="96"/>
        <end position="118"/>
    </location>
</feature>
<evidence type="ECO:0000259" key="8">
    <source>
        <dbReference type="PROSITE" id="PS50928"/>
    </source>
</evidence>
<feature type="transmembrane region" description="Helical" evidence="7">
    <location>
        <begin position="188"/>
        <end position="207"/>
    </location>
</feature>
<evidence type="ECO:0000256" key="5">
    <source>
        <dbReference type="ARBA" id="ARBA00022989"/>
    </source>
</evidence>
<feature type="transmembrane region" description="Helical" evidence="7">
    <location>
        <begin position="292"/>
        <end position="314"/>
    </location>
</feature>
<dbReference type="Pfam" id="PF00528">
    <property type="entry name" value="BPD_transp_1"/>
    <property type="match status" value="1"/>
</dbReference>
<evidence type="ECO:0000313" key="9">
    <source>
        <dbReference type="EMBL" id="PSO08118.1"/>
    </source>
</evidence>
<name>A0A2R6CB82_9ARCH</name>
<dbReference type="InterPro" id="IPR000515">
    <property type="entry name" value="MetI-like"/>
</dbReference>
<dbReference type="PANTHER" id="PTHR43376">
    <property type="entry name" value="OLIGOPEPTIDE TRANSPORT SYSTEM PERMEASE PROTEIN"/>
    <property type="match status" value="1"/>
</dbReference>
<dbReference type="SUPFAM" id="SSF161098">
    <property type="entry name" value="MetI-like"/>
    <property type="match status" value="1"/>
</dbReference>
<dbReference type="Gene3D" id="1.10.3720.10">
    <property type="entry name" value="MetI-like"/>
    <property type="match status" value="1"/>
</dbReference>
<organism evidence="9 10">
    <name type="scientific">Candidatus Marsarchaeota G2 archaeon BE_D</name>
    <dbReference type="NCBI Taxonomy" id="1978158"/>
    <lineage>
        <taxon>Archaea</taxon>
        <taxon>Candidatus Marsarchaeota</taxon>
        <taxon>Candidatus Marsarchaeota group 2</taxon>
    </lineage>
</organism>
<dbReference type="EMBL" id="NEXF01000134">
    <property type="protein sequence ID" value="PSO08118.1"/>
    <property type="molecule type" value="Genomic_DNA"/>
</dbReference>
<keyword evidence="4 7" id="KW-0812">Transmembrane</keyword>